<evidence type="ECO:0000256" key="1">
    <source>
        <dbReference type="SAM" id="Phobius"/>
    </source>
</evidence>
<evidence type="ECO:0000313" key="3">
    <source>
        <dbReference type="EMBL" id="HHR95860.1"/>
    </source>
</evidence>
<keyword evidence="1" id="KW-0812">Transmembrane</keyword>
<evidence type="ECO:0008006" key="4">
    <source>
        <dbReference type="Google" id="ProtNLM"/>
    </source>
</evidence>
<proteinExistence type="predicted"/>
<feature type="transmembrane region" description="Helical" evidence="1">
    <location>
        <begin position="185"/>
        <end position="205"/>
    </location>
</feature>
<dbReference type="PANTHER" id="PTHR37815:SF3">
    <property type="entry name" value="UPF0397 PROTEIN SPR0429"/>
    <property type="match status" value="1"/>
</dbReference>
<keyword evidence="1" id="KW-0472">Membrane</keyword>
<dbReference type="Gene3D" id="1.10.1760.20">
    <property type="match status" value="1"/>
</dbReference>
<dbReference type="EMBL" id="DRUB01000061">
    <property type="protein sequence ID" value="HHR95860.1"/>
    <property type="molecule type" value="Genomic_DNA"/>
</dbReference>
<organism evidence="2">
    <name type="scientific">Ignisphaera aggregans</name>
    <dbReference type="NCBI Taxonomy" id="334771"/>
    <lineage>
        <taxon>Archaea</taxon>
        <taxon>Thermoproteota</taxon>
        <taxon>Thermoprotei</taxon>
        <taxon>Desulfurococcales</taxon>
        <taxon>Desulfurococcaceae</taxon>
        <taxon>Ignisphaera</taxon>
    </lineage>
</organism>
<reference evidence="2" key="1">
    <citation type="journal article" date="2020" name="mSystems">
        <title>Genome- and Community-Level Interaction Insights into Carbon Utilization and Element Cycling Functions of Hydrothermarchaeota in Hydrothermal Sediment.</title>
        <authorList>
            <person name="Zhou Z."/>
            <person name="Liu Y."/>
            <person name="Xu W."/>
            <person name="Pan J."/>
            <person name="Luo Z.H."/>
            <person name="Li M."/>
        </authorList>
    </citation>
    <scope>NUCLEOTIDE SEQUENCE [LARGE SCALE GENOMIC DNA]</scope>
    <source>
        <strain evidence="3">SpSt-1</strain>
        <strain evidence="2">SpSt-1121</strain>
    </source>
</reference>
<gene>
    <name evidence="3" type="ORF">ENL47_03340</name>
    <name evidence="2" type="ORF">ENM84_05595</name>
</gene>
<comment type="caution">
    <text evidence="2">The sequence shown here is derived from an EMBL/GenBank/DDBJ whole genome shotgun (WGS) entry which is preliminary data.</text>
</comment>
<feature type="transmembrane region" description="Helical" evidence="1">
    <location>
        <begin position="217"/>
        <end position="241"/>
    </location>
</feature>
<dbReference type="AlphaFoldDB" id="A0A7C5XI03"/>
<keyword evidence="1" id="KW-1133">Transmembrane helix</keyword>
<dbReference type="InterPro" id="IPR009825">
    <property type="entry name" value="ECF_substrate-spec-like"/>
</dbReference>
<accession>A0A7C5XI03</accession>
<feature type="transmembrane region" description="Helical" evidence="1">
    <location>
        <begin position="74"/>
        <end position="97"/>
    </location>
</feature>
<sequence>MAISMKFQDIVRTVVYTAITFIATVLLVIETPATGGYFNLGEASIYVIAFISSPIVAGVSSGLGPALADLVLGYWYFAPATFVIKFCEGFVVSKLAMYIRNRGSTLIRIATASTGVILSLIVAIFLSFGGGVIEAEFSWAPTTLLGITLPIPSFRVVLPAYIWLIIAFAIASLSIAVLARIRPDVFPMAIGGGIMVLGYFFYEYFISNPLILGREAIAALFEVPVNIGQFTVGMLIAYPVVQFIEKARGFRS</sequence>
<evidence type="ECO:0000313" key="2">
    <source>
        <dbReference type="EMBL" id="HHP82121.1"/>
    </source>
</evidence>
<dbReference type="EMBL" id="DRZI01000237">
    <property type="protein sequence ID" value="HHP82121.1"/>
    <property type="molecule type" value="Genomic_DNA"/>
</dbReference>
<dbReference type="PANTHER" id="PTHR37815">
    <property type="entry name" value="UPF0397 PROTEIN BC_2624-RELATED"/>
    <property type="match status" value="1"/>
</dbReference>
<feature type="transmembrane region" description="Helical" evidence="1">
    <location>
        <begin position="45"/>
        <end position="68"/>
    </location>
</feature>
<feature type="transmembrane region" description="Helical" evidence="1">
    <location>
        <begin position="14"/>
        <end position="33"/>
    </location>
</feature>
<name>A0A7C5XI03_9CREN</name>
<protein>
    <recommendedName>
        <fullName evidence="4">ECF transporter S component</fullName>
    </recommendedName>
</protein>
<feature type="transmembrane region" description="Helical" evidence="1">
    <location>
        <begin position="153"/>
        <end position="178"/>
    </location>
</feature>
<dbReference type="GO" id="GO:0016020">
    <property type="term" value="C:membrane"/>
    <property type="evidence" value="ECO:0007669"/>
    <property type="project" value="InterPro"/>
</dbReference>
<dbReference type="Pfam" id="PF07155">
    <property type="entry name" value="ECF-ribofla_trS"/>
    <property type="match status" value="1"/>
</dbReference>
<feature type="transmembrane region" description="Helical" evidence="1">
    <location>
        <begin position="109"/>
        <end position="133"/>
    </location>
</feature>